<feature type="domain" description="PNPLA" evidence="5">
    <location>
        <begin position="5"/>
        <end position="184"/>
    </location>
</feature>
<feature type="short sequence motif" description="DGA/G" evidence="4">
    <location>
        <begin position="171"/>
        <end position="173"/>
    </location>
</feature>
<organism evidence="6 7">
    <name type="scientific">Mesotoga prima MesG1.Ag.4.2</name>
    <dbReference type="NCBI Taxonomy" id="660470"/>
    <lineage>
        <taxon>Bacteria</taxon>
        <taxon>Thermotogati</taxon>
        <taxon>Thermotogota</taxon>
        <taxon>Thermotogae</taxon>
        <taxon>Kosmotogales</taxon>
        <taxon>Kosmotogaceae</taxon>
        <taxon>Mesotoga</taxon>
    </lineage>
</organism>
<keyword evidence="3 4" id="KW-0443">Lipid metabolism</keyword>
<feature type="short sequence motif" description="GXSXG" evidence="4">
    <location>
        <begin position="36"/>
        <end position="40"/>
    </location>
</feature>
<keyword evidence="1 4" id="KW-0378">Hydrolase</keyword>
<feature type="active site" description="Nucleophile" evidence="4">
    <location>
        <position position="38"/>
    </location>
</feature>
<dbReference type="InterPro" id="IPR016035">
    <property type="entry name" value="Acyl_Trfase/lysoPLipase"/>
</dbReference>
<evidence type="ECO:0000313" key="7">
    <source>
        <dbReference type="Proteomes" id="UP000002881"/>
    </source>
</evidence>
<dbReference type="PANTHER" id="PTHR14226:SF29">
    <property type="entry name" value="NEUROPATHY TARGET ESTERASE SWS"/>
    <property type="match status" value="1"/>
</dbReference>
<proteinExistence type="predicted"/>
<keyword evidence="7" id="KW-1185">Reference proteome</keyword>
<dbReference type="eggNOG" id="COG1752">
    <property type="taxonomic scope" value="Bacteria"/>
</dbReference>
<dbReference type="InterPro" id="IPR002641">
    <property type="entry name" value="PNPLA_dom"/>
</dbReference>
<dbReference type="HOGENOM" id="CLU_047251_4_2_0"/>
<dbReference type="KEGG" id="mpg:Theba_1962"/>
<dbReference type="SUPFAM" id="SSF52151">
    <property type="entry name" value="FabD/lysophospholipase-like"/>
    <property type="match status" value="1"/>
</dbReference>
<dbReference type="STRING" id="660470.Theba_1962"/>
<dbReference type="AlphaFoldDB" id="I2F6Q2"/>
<keyword evidence="2 4" id="KW-0442">Lipid degradation</keyword>
<sequence>MIKVLVLGGGGAKGFAHVGVIRALEEKGFVPDLIIGVSAGALVGAGYALLSDSKRLWEISLEICRKSKKLIRFANSAARENRGLLFNAATCIHINTFRALPFGLYFNALKKGLKGYRFSDTRIPFKCVSTIMDSGELFVHEEGSIFEALRASMAIPGIISPFSHKGFSLADGGIVNNIPASIAKEEGCTLVVAVDLSSNNRKVGIDTSNSILETIDGYKVEEFQRKELAVADVVISPLNKRNIGLLDFSSCIELMNESYEETLKFDLIGVSQ</sequence>
<dbReference type="GeneID" id="87107723"/>
<dbReference type="Gene3D" id="3.40.1090.10">
    <property type="entry name" value="Cytosolic phospholipase A2 catalytic domain"/>
    <property type="match status" value="2"/>
</dbReference>
<accession>I2F6Q2</accession>
<evidence type="ECO:0000256" key="4">
    <source>
        <dbReference type="PROSITE-ProRule" id="PRU01161"/>
    </source>
</evidence>
<evidence type="ECO:0000256" key="2">
    <source>
        <dbReference type="ARBA" id="ARBA00022963"/>
    </source>
</evidence>
<dbReference type="Proteomes" id="UP000002881">
    <property type="component" value="Chromosome"/>
</dbReference>
<dbReference type="RefSeq" id="WP_014731400.1">
    <property type="nucleotide sequence ID" value="NC_017934.1"/>
</dbReference>
<evidence type="ECO:0000259" key="5">
    <source>
        <dbReference type="PROSITE" id="PS51635"/>
    </source>
</evidence>
<dbReference type="EMBL" id="CP003532">
    <property type="protein sequence ID" value="AFK07605.1"/>
    <property type="molecule type" value="Genomic_DNA"/>
</dbReference>
<dbReference type="GO" id="GO:0016042">
    <property type="term" value="P:lipid catabolic process"/>
    <property type="evidence" value="ECO:0007669"/>
    <property type="project" value="UniProtKB-UniRule"/>
</dbReference>
<dbReference type="PROSITE" id="PS51635">
    <property type="entry name" value="PNPLA"/>
    <property type="match status" value="1"/>
</dbReference>
<dbReference type="InterPro" id="IPR050301">
    <property type="entry name" value="NTE"/>
</dbReference>
<name>I2F6Q2_9BACT</name>
<evidence type="ECO:0000256" key="3">
    <source>
        <dbReference type="ARBA" id="ARBA00023098"/>
    </source>
</evidence>
<feature type="active site" description="Proton acceptor" evidence="4">
    <location>
        <position position="171"/>
    </location>
</feature>
<dbReference type="GO" id="GO:0016787">
    <property type="term" value="F:hydrolase activity"/>
    <property type="evidence" value="ECO:0007669"/>
    <property type="project" value="UniProtKB-UniRule"/>
</dbReference>
<dbReference type="CDD" id="cd07205">
    <property type="entry name" value="Pat_PNPLA6_PNPLA7_NTE1_like"/>
    <property type="match status" value="1"/>
</dbReference>
<dbReference type="Pfam" id="PF01734">
    <property type="entry name" value="Patatin"/>
    <property type="match status" value="1"/>
</dbReference>
<feature type="short sequence motif" description="GXGXXG" evidence="4">
    <location>
        <begin position="9"/>
        <end position="14"/>
    </location>
</feature>
<reference evidence="6 7" key="1">
    <citation type="journal article" date="2012" name="Genome Biol. Evol.">
        <title>Genome Sequence of the Mesophilic Thermotogales Bacterium Mesotoga prima MesG1.Ag.4.2 Reveals the Largest Thermotogales Genome To Date.</title>
        <authorList>
            <person name="Zhaxybayeva O."/>
            <person name="Swithers K.S."/>
            <person name="Foght J."/>
            <person name="Green A.G."/>
            <person name="Bruce D."/>
            <person name="Detter C."/>
            <person name="Han S."/>
            <person name="Teshima H."/>
            <person name="Han J."/>
            <person name="Woyke T."/>
            <person name="Pitluck S."/>
            <person name="Nolan M."/>
            <person name="Ivanova N."/>
            <person name="Pati A."/>
            <person name="Land M.L."/>
            <person name="Dlutek M."/>
            <person name="Doolittle W.F."/>
            <person name="Noll K.M."/>
            <person name="Nesbo C.L."/>
        </authorList>
    </citation>
    <scope>NUCLEOTIDE SEQUENCE [LARGE SCALE GENOMIC DNA]</scope>
    <source>
        <strain evidence="7">mesG1.Ag.4.2</strain>
    </source>
</reference>
<protein>
    <submittedName>
        <fullName evidence="6">Putative esterase of the alpha-beta hydrolase superfamily</fullName>
    </submittedName>
</protein>
<evidence type="ECO:0000313" key="6">
    <source>
        <dbReference type="EMBL" id="AFK07605.1"/>
    </source>
</evidence>
<dbReference type="PANTHER" id="PTHR14226">
    <property type="entry name" value="NEUROPATHY TARGET ESTERASE/SWISS CHEESE D.MELANOGASTER"/>
    <property type="match status" value="1"/>
</dbReference>
<gene>
    <name evidence="6" type="ORF">Theba_1962</name>
</gene>
<evidence type="ECO:0000256" key="1">
    <source>
        <dbReference type="ARBA" id="ARBA00022801"/>
    </source>
</evidence>